<organism evidence="1 2">
    <name type="scientific">Paraburkholderia terricola</name>
    <dbReference type="NCBI Taxonomy" id="169427"/>
    <lineage>
        <taxon>Bacteria</taxon>
        <taxon>Pseudomonadati</taxon>
        <taxon>Pseudomonadota</taxon>
        <taxon>Betaproteobacteria</taxon>
        <taxon>Burkholderiales</taxon>
        <taxon>Burkholderiaceae</taxon>
        <taxon>Paraburkholderia</taxon>
    </lineage>
</organism>
<reference evidence="1 2" key="1">
    <citation type="submission" date="2023-07" db="EMBL/GenBank/DDBJ databases">
        <title>Sorghum-associated microbial communities from plants grown in Nebraska, USA.</title>
        <authorList>
            <person name="Schachtman D."/>
        </authorList>
    </citation>
    <scope>NUCLEOTIDE SEQUENCE [LARGE SCALE GENOMIC DNA]</scope>
    <source>
        <strain evidence="1 2">DS1316</strain>
    </source>
</reference>
<sequence length="57" mass="6103">MTAIRLEPVSHRVTHVLWGQVSVSGEQAEVVPHASPVIGVVDALARGDTVVTVFRVE</sequence>
<name>A0ABU1LZQ8_9BURK</name>
<evidence type="ECO:0000313" key="2">
    <source>
        <dbReference type="Proteomes" id="UP001264340"/>
    </source>
</evidence>
<protein>
    <submittedName>
        <fullName evidence="1">Uncharacterized protein</fullName>
    </submittedName>
</protein>
<comment type="caution">
    <text evidence="1">The sequence shown here is derived from an EMBL/GenBank/DDBJ whole genome shotgun (WGS) entry which is preliminary data.</text>
</comment>
<accession>A0ABU1LZQ8</accession>
<proteinExistence type="predicted"/>
<gene>
    <name evidence="1" type="ORF">J2804_005681</name>
</gene>
<keyword evidence="2" id="KW-1185">Reference proteome</keyword>
<dbReference type="RefSeq" id="WP_310126064.1">
    <property type="nucleotide sequence ID" value="NZ_JAVDRP010000016.1"/>
</dbReference>
<evidence type="ECO:0000313" key="1">
    <source>
        <dbReference type="EMBL" id="MDR6412246.1"/>
    </source>
</evidence>
<dbReference type="Proteomes" id="UP001264340">
    <property type="component" value="Unassembled WGS sequence"/>
</dbReference>
<dbReference type="EMBL" id="JAVDRP010000016">
    <property type="protein sequence ID" value="MDR6412246.1"/>
    <property type="molecule type" value="Genomic_DNA"/>
</dbReference>